<dbReference type="InterPro" id="IPR036388">
    <property type="entry name" value="WH-like_DNA-bd_sf"/>
</dbReference>
<dbReference type="CDD" id="cd07377">
    <property type="entry name" value="WHTH_GntR"/>
    <property type="match status" value="1"/>
</dbReference>
<evidence type="ECO:0000256" key="3">
    <source>
        <dbReference type="ARBA" id="ARBA00023163"/>
    </source>
</evidence>
<gene>
    <name evidence="5" type="ORF">GGQ64_002758</name>
</gene>
<comment type="caution">
    <text evidence="5">The sequence shown here is derived from an EMBL/GenBank/DDBJ whole genome shotgun (WGS) entry which is preliminary data.</text>
</comment>
<dbReference type="Pfam" id="PF00392">
    <property type="entry name" value="GntR"/>
    <property type="match status" value="1"/>
</dbReference>
<keyword evidence="1" id="KW-0805">Transcription regulation</keyword>
<reference evidence="5 6" key="1">
    <citation type="submission" date="2020-08" db="EMBL/GenBank/DDBJ databases">
        <title>Genomic Encyclopedia of Type Strains, Phase IV (KMG-IV): sequencing the most valuable type-strain genomes for metagenomic binning, comparative biology and taxonomic classification.</title>
        <authorList>
            <person name="Goeker M."/>
        </authorList>
    </citation>
    <scope>NUCLEOTIDE SEQUENCE [LARGE SCALE GENOMIC DNA]</scope>
    <source>
        <strain evidence="5 6">DSM 100211</strain>
    </source>
</reference>
<dbReference type="Gene3D" id="1.10.10.10">
    <property type="entry name" value="Winged helix-like DNA-binding domain superfamily/Winged helix DNA-binding domain"/>
    <property type="match status" value="1"/>
</dbReference>
<dbReference type="SMART" id="SM00895">
    <property type="entry name" value="FCD"/>
    <property type="match status" value="1"/>
</dbReference>
<evidence type="ECO:0000313" key="5">
    <source>
        <dbReference type="EMBL" id="MBB3977552.1"/>
    </source>
</evidence>
<name>A0A7W6GJR9_9HYPH</name>
<dbReference type="PROSITE" id="PS50949">
    <property type="entry name" value="HTH_GNTR"/>
    <property type="match status" value="1"/>
</dbReference>
<dbReference type="InterPro" id="IPR000524">
    <property type="entry name" value="Tscrpt_reg_HTH_GntR"/>
</dbReference>
<dbReference type="Proteomes" id="UP000574761">
    <property type="component" value="Unassembled WGS sequence"/>
</dbReference>
<dbReference type="PANTHER" id="PTHR43537:SF24">
    <property type="entry name" value="GLUCONATE OPERON TRANSCRIPTIONAL REPRESSOR"/>
    <property type="match status" value="1"/>
</dbReference>
<dbReference type="InterPro" id="IPR036390">
    <property type="entry name" value="WH_DNA-bd_sf"/>
</dbReference>
<dbReference type="SUPFAM" id="SSF48008">
    <property type="entry name" value="GntR ligand-binding domain-like"/>
    <property type="match status" value="1"/>
</dbReference>
<accession>A0A7W6GJR9</accession>
<keyword evidence="3" id="KW-0804">Transcription</keyword>
<evidence type="ECO:0000256" key="1">
    <source>
        <dbReference type="ARBA" id="ARBA00023015"/>
    </source>
</evidence>
<dbReference type="RefSeq" id="WP_183805083.1">
    <property type="nucleotide sequence ID" value="NZ_JACIEE010000005.1"/>
</dbReference>
<feature type="domain" description="HTH gntR-type" evidence="4">
    <location>
        <begin position="6"/>
        <end position="73"/>
    </location>
</feature>
<evidence type="ECO:0000256" key="2">
    <source>
        <dbReference type="ARBA" id="ARBA00023125"/>
    </source>
</evidence>
<dbReference type="InterPro" id="IPR011711">
    <property type="entry name" value="GntR_C"/>
</dbReference>
<dbReference type="InterPro" id="IPR008920">
    <property type="entry name" value="TF_FadR/GntR_C"/>
</dbReference>
<dbReference type="SUPFAM" id="SSF46785">
    <property type="entry name" value="Winged helix' DNA-binding domain"/>
    <property type="match status" value="1"/>
</dbReference>
<keyword evidence="2 5" id="KW-0238">DNA-binding</keyword>
<dbReference type="Pfam" id="PF07729">
    <property type="entry name" value="FCD"/>
    <property type="match status" value="1"/>
</dbReference>
<evidence type="ECO:0000259" key="4">
    <source>
        <dbReference type="PROSITE" id="PS50949"/>
    </source>
</evidence>
<dbReference type="EMBL" id="JACIEE010000005">
    <property type="protein sequence ID" value="MBB3977552.1"/>
    <property type="molecule type" value="Genomic_DNA"/>
</dbReference>
<sequence length="225" mass="24909">MNMIRTTLAEQAYQELRERIISGRLPGGRRLLPNDLAADLGISPTPVKEACLRLEADGLVATSTRRGMVVRSYSEEDVEELYAARILIEKGAVEAAFDAGRLDETVCHGLSRSLEKHRQFAAGTSLDDLAQALVHDRAFHSALVEAAGIRTISEAHARLLGQTHTLFVSVPGDYERSVDEHRAVLDAIMARDRQRTVQALVHHLTRSRENTLRQVRILAEQAAQS</sequence>
<protein>
    <submittedName>
        <fullName evidence="5">DNA-binding GntR family transcriptional regulator</fullName>
    </submittedName>
</protein>
<keyword evidence="6" id="KW-1185">Reference proteome</keyword>
<proteinExistence type="predicted"/>
<dbReference type="SMART" id="SM00345">
    <property type="entry name" value="HTH_GNTR"/>
    <property type="match status" value="1"/>
</dbReference>
<evidence type="ECO:0000313" key="6">
    <source>
        <dbReference type="Proteomes" id="UP000574761"/>
    </source>
</evidence>
<dbReference type="PANTHER" id="PTHR43537">
    <property type="entry name" value="TRANSCRIPTIONAL REGULATOR, GNTR FAMILY"/>
    <property type="match status" value="1"/>
</dbReference>
<dbReference type="Gene3D" id="1.20.120.530">
    <property type="entry name" value="GntR ligand-binding domain-like"/>
    <property type="match status" value="1"/>
</dbReference>
<dbReference type="GO" id="GO:0003700">
    <property type="term" value="F:DNA-binding transcription factor activity"/>
    <property type="evidence" value="ECO:0007669"/>
    <property type="project" value="InterPro"/>
</dbReference>
<organism evidence="5 6">
    <name type="scientific">Mycoplana azooxidifex</name>
    <dbReference type="NCBI Taxonomy" id="1636188"/>
    <lineage>
        <taxon>Bacteria</taxon>
        <taxon>Pseudomonadati</taxon>
        <taxon>Pseudomonadota</taxon>
        <taxon>Alphaproteobacteria</taxon>
        <taxon>Hyphomicrobiales</taxon>
        <taxon>Rhizobiaceae</taxon>
        <taxon>Mycoplana</taxon>
    </lineage>
</organism>
<dbReference type="GO" id="GO:0003677">
    <property type="term" value="F:DNA binding"/>
    <property type="evidence" value="ECO:0007669"/>
    <property type="project" value="UniProtKB-KW"/>
</dbReference>
<dbReference type="AlphaFoldDB" id="A0A7W6GJR9"/>